<dbReference type="Proteomes" id="UP001558613">
    <property type="component" value="Unassembled WGS sequence"/>
</dbReference>
<dbReference type="PROSITE" id="PS50837">
    <property type="entry name" value="NACHT"/>
    <property type="match status" value="1"/>
</dbReference>
<proteinExistence type="predicted"/>
<dbReference type="Pfam" id="PF17776">
    <property type="entry name" value="NLRC4_HD2"/>
    <property type="match status" value="1"/>
</dbReference>
<keyword evidence="4" id="KW-0677">Repeat</keyword>
<evidence type="ECO:0000259" key="7">
    <source>
        <dbReference type="PROSITE" id="PS50837"/>
    </source>
</evidence>
<dbReference type="InterPro" id="IPR027417">
    <property type="entry name" value="P-loop_NTPase"/>
</dbReference>
<organism evidence="8 9">
    <name type="scientific">Cirrhinus molitorella</name>
    <name type="common">mud carp</name>
    <dbReference type="NCBI Taxonomy" id="172907"/>
    <lineage>
        <taxon>Eukaryota</taxon>
        <taxon>Metazoa</taxon>
        <taxon>Chordata</taxon>
        <taxon>Craniata</taxon>
        <taxon>Vertebrata</taxon>
        <taxon>Euteleostomi</taxon>
        <taxon>Actinopterygii</taxon>
        <taxon>Neopterygii</taxon>
        <taxon>Teleostei</taxon>
        <taxon>Ostariophysi</taxon>
        <taxon>Cypriniformes</taxon>
        <taxon>Cyprinidae</taxon>
        <taxon>Labeoninae</taxon>
        <taxon>Labeonini</taxon>
        <taxon>Cirrhinus</taxon>
    </lineage>
</organism>
<dbReference type="InterPro" id="IPR041075">
    <property type="entry name" value="NOD1/2_WH"/>
</dbReference>
<reference evidence="8 9" key="1">
    <citation type="submission" date="2023-09" db="EMBL/GenBank/DDBJ databases">
        <authorList>
            <person name="Wang M."/>
        </authorList>
    </citation>
    <scope>NUCLEOTIDE SEQUENCE [LARGE SCALE GENOMIC DNA]</scope>
    <source>
        <strain evidence="8">GT-2023</strain>
        <tissue evidence="8">Liver</tissue>
    </source>
</reference>
<evidence type="ECO:0000313" key="9">
    <source>
        <dbReference type="Proteomes" id="UP001558613"/>
    </source>
</evidence>
<dbReference type="PANTHER" id="PTHR24106">
    <property type="entry name" value="NACHT, LRR AND CARD DOMAINS-CONTAINING"/>
    <property type="match status" value="1"/>
</dbReference>
<dbReference type="SMART" id="SM01288">
    <property type="entry name" value="FISNA"/>
    <property type="match status" value="1"/>
</dbReference>
<dbReference type="InterPro" id="IPR007111">
    <property type="entry name" value="NACHT_NTPase"/>
</dbReference>
<keyword evidence="5" id="KW-0547">Nucleotide-binding</keyword>
<feature type="non-terminal residue" evidence="8">
    <location>
        <position position="1044"/>
    </location>
</feature>
<name>A0ABR3M1B7_9TELE</name>
<gene>
    <name evidence="8" type="ORF">QQF64_010737</name>
</gene>
<accession>A0ABR3M1B7</accession>
<dbReference type="InterPro" id="IPR051261">
    <property type="entry name" value="NLR"/>
</dbReference>
<dbReference type="Gene3D" id="3.80.10.10">
    <property type="entry name" value="Ribonuclease Inhibitor"/>
    <property type="match status" value="2"/>
</dbReference>
<evidence type="ECO:0000256" key="1">
    <source>
        <dbReference type="ARBA" id="ARBA00004496"/>
    </source>
</evidence>
<evidence type="ECO:0000256" key="3">
    <source>
        <dbReference type="ARBA" id="ARBA00022614"/>
    </source>
</evidence>
<dbReference type="SMART" id="SM00368">
    <property type="entry name" value="LRR_RI"/>
    <property type="match status" value="4"/>
</dbReference>
<evidence type="ECO:0000256" key="6">
    <source>
        <dbReference type="ARBA" id="ARBA00022840"/>
    </source>
</evidence>
<dbReference type="InterPro" id="IPR041267">
    <property type="entry name" value="NLRP_HD2"/>
</dbReference>
<evidence type="ECO:0000313" key="8">
    <source>
        <dbReference type="EMBL" id="KAL1257493.1"/>
    </source>
</evidence>
<dbReference type="EMBL" id="JAYMGO010000017">
    <property type="protein sequence ID" value="KAL1257493.1"/>
    <property type="molecule type" value="Genomic_DNA"/>
</dbReference>
<dbReference type="InterPro" id="IPR029495">
    <property type="entry name" value="NACHT-assoc"/>
</dbReference>
<keyword evidence="2" id="KW-0963">Cytoplasm</keyword>
<dbReference type="Pfam" id="PF17779">
    <property type="entry name" value="WHD_NOD2"/>
    <property type="match status" value="1"/>
</dbReference>
<comment type="subcellular location">
    <subcellularLocation>
        <location evidence="1">Cytoplasm</location>
    </subcellularLocation>
</comment>
<protein>
    <recommendedName>
        <fullName evidence="7">NACHT domain-containing protein</fullName>
    </recommendedName>
</protein>
<dbReference type="Pfam" id="PF05729">
    <property type="entry name" value="NACHT"/>
    <property type="match status" value="1"/>
</dbReference>
<dbReference type="Pfam" id="PF13516">
    <property type="entry name" value="LRR_6"/>
    <property type="match status" value="3"/>
</dbReference>
<evidence type="ECO:0000256" key="4">
    <source>
        <dbReference type="ARBA" id="ARBA00022737"/>
    </source>
</evidence>
<evidence type="ECO:0000256" key="5">
    <source>
        <dbReference type="ARBA" id="ARBA00022741"/>
    </source>
</evidence>
<dbReference type="SUPFAM" id="SSF52047">
    <property type="entry name" value="RNI-like"/>
    <property type="match status" value="2"/>
</dbReference>
<sequence>MDYPLQFSVGAVTSEKELKKDDVIRSETSCLTCTDSNNQTLIIQRIKDQHKASMKNKPRPWFESGEWGFLQILPEDEGMGGAYPPDLWTGTDLVVSSNSQLRELDLSNNNLSDPGAKLLSDGLKSSHCQLNILSVDHGGEFRITQGLRKYACNLTLDLNTTHPRLAVSEKNRKVFHTHPTLFSYLAGECLTKFTYLSKLKQQVPFRERKNVNIFSTTCKMSRCKKREEDEDVHIHKATSPEPSCVSMKSDRPMDIALQFSNGAVTSEPEQKRNYVIGLVMFYLTRLILYCQTILGWHNTDGPLQIHRLLEETADLQHDSHQPVDDVPQRLKDEHKTSMKRKYKRLFMGENQTLLNWIYTQLYIIEGESEGVNEEHEVLQMEKAARTQDTPIYCNDIFKPLHESQCADKDQIKTVLTKGIAGIGKTVSVQKFILDWTERKANQDVDFMFVLPFRELNLIKDHQYSLHRLLLDFHPELQDLDSKIYKECKVVFIFDGLDESRITLMFSDEQKVCDVNESSSVDVLMSNLIRGELLPSALTWITSRPAAANQIPLKYINRVTEIQGFSDPQKEEYFRKRITDNHQANRIISHIRRSRNLHIMCHIPIFCWISETVLQNLLKQDDSAEIPQTLTEMYIHFLLIQINPGNQKYEERDSEKLLKSNRDVIVKLAELAFKQLLKGNVMFYEEDLIESSIDVTDTSVYSGICTEIFKEESVIQQRKVYSFIHLSFQEFLAALFVFYCHVDKNDESLKLFLRKRYQRYRRENNLYGLLEAAVNKSCENEHLDLFLWFLLGISLESNQRLLKDLLTHTVNSSETKRITQYIKDKIKGDECLSAHRCINLFLCLLEMKDHALYREIQIQEFVKSENHSVNQLSLSLCSTIAYMLQISDLLDEFDLKKYNTSVEGRMRLIPAVVNCRKALLADCNLTGQCFESLSSCLQSSNSLRELDLSHNDLQDSGVKRLSDGLKSSHCQLNILRLSGCMVTEEGCCFLASALSSNPSHLRELDLSYNHPGQSLVKLLSDPNYRLEKLSVDHGGKFRITAGPQK</sequence>
<dbReference type="InterPro" id="IPR001611">
    <property type="entry name" value="Leu-rich_rpt"/>
</dbReference>
<keyword evidence="3" id="KW-0433">Leucine-rich repeat</keyword>
<dbReference type="Pfam" id="PF14484">
    <property type="entry name" value="FISNA"/>
    <property type="match status" value="1"/>
</dbReference>
<comment type="caution">
    <text evidence="8">The sequence shown here is derived from an EMBL/GenBank/DDBJ whole genome shotgun (WGS) entry which is preliminary data.</text>
</comment>
<evidence type="ECO:0000256" key="2">
    <source>
        <dbReference type="ARBA" id="ARBA00022490"/>
    </source>
</evidence>
<dbReference type="InterPro" id="IPR032675">
    <property type="entry name" value="LRR_dom_sf"/>
</dbReference>
<feature type="domain" description="NACHT" evidence="7">
    <location>
        <begin position="412"/>
        <end position="546"/>
    </location>
</feature>
<keyword evidence="6" id="KW-0067">ATP-binding</keyword>
<dbReference type="PROSITE" id="PS51450">
    <property type="entry name" value="LRR"/>
    <property type="match status" value="2"/>
</dbReference>
<dbReference type="Gene3D" id="3.40.50.300">
    <property type="entry name" value="P-loop containing nucleotide triphosphate hydrolases"/>
    <property type="match status" value="1"/>
</dbReference>
<keyword evidence="9" id="KW-1185">Reference proteome</keyword>